<proteinExistence type="predicted"/>
<evidence type="ECO:0000256" key="6">
    <source>
        <dbReference type="ARBA" id="ARBA00023136"/>
    </source>
</evidence>
<keyword evidence="2 10" id="KW-0812">Transmembrane</keyword>
<reference evidence="11" key="1">
    <citation type="submission" date="2021-04" db="EMBL/GenBank/DDBJ databases">
        <authorList>
            <consortium name="Molecular Ecology Group"/>
        </authorList>
    </citation>
    <scope>NUCLEOTIDE SEQUENCE</scope>
</reference>
<evidence type="ECO:0000256" key="3">
    <source>
        <dbReference type="ARBA" id="ARBA00022729"/>
    </source>
</evidence>
<evidence type="ECO:0000256" key="5">
    <source>
        <dbReference type="ARBA" id="ARBA00022989"/>
    </source>
</evidence>
<comment type="caution">
    <text evidence="11">The sequence shown here is derived from an EMBL/GenBank/DDBJ whole genome shotgun (WGS) entry which is preliminary data.</text>
</comment>
<evidence type="ECO:0000256" key="8">
    <source>
        <dbReference type="PROSITE-ProRule" id="PRU00622"/>
    </source>
</evidence>
<dbReference type="Proteomes" id="UP000678393">
    <property type="component" value="Unassembled WGS sequence"/>
</dbReference>
<dbReference type="GO" id="GO:0017134">
    <property type="term" value="F:fibroblast growth factor binding"/>
    <property type="evidence" value="ECO:0007669"/>
    <property type="project" value="TreeGrafter"/>
</dbReference>
<keyword evidence="6 10" id="KW-0472">Membrane</keyword>
<feature type="transmembrane region" description="Helical" evidence="10">
    <location>
        <begin position="506"/>
        <end position="529"/>
    </location>
</feature>
<feature type="repeat" description="Cys-rich GLG1" evidence="8">
    <location>
        <begin position="11"/>
        <end position="74"/>
    </location>
</feature>
<dbReference type="EMBL" id="CAJHNH020000434">
    <property type="protein sequence ID" value="CAG5117646.1"/>
    <property type="molecule type" value="Genomic_DNA"/>
</dbReference>
<feature type="coiled-coil region" evidence="9">
    <location>
        <begin position="2"/>
        <end position="29"/>
    </location>
</feature>
<dbReference type="PANTHER" id="PTHR11884">
    <property type="entry name" value="SELECTIN LIGAND RELATED"/>
    <property type="match status" value="1"/>
</dbReference>
<evidence type="ECO:0008006" key="13">
    <source>
        <dbReference type="Google" id="ProtNLM"/>
    </source>
</evidence>
<dbReference type="PANTHER" id="PTHR11884:SF1">
    <property type="entry name" value="GOLGI APPARATUS PROTEIN 1"/>
    <property type="match status" value="1"/>
</dbReference>
<keyword evidence="4" id="KW-0677">Repeat</keyword>
<evidence type="ECO:0000256" key="4">
    <source>
        <dbReference type="ARBA" id="ARBA00022737"/>
    </source>
</evidence>
<keyword evidence="5 10" id="KW-1133">Transmembrane helix</keyword>
<keyword evidence="12" id="KW-1185">Reference proteome</keyword>
<sequence length="539" mass="61639">EMECLQKNLDQLTEKCKAVVSNFTQEEAEDIQMDRILMRACTPMIKKFCGELLDSDAIPNEVLDCLIEHKNRNDMDEKCAAGIEHHQIISLKDFKFNSKFREACQTAVARNCKNKKTKYDVIACLSEHVRNDTLLESPQRIDDRCRKQLKFELLQRGETINMDPELKAKCGGDIGLFCLNKRSGEGEIMECLRAHKKELSNPCHKVVFQREKDDALFGDYTLLHVCKKMIKEYCDMNGDEADIFNCLKASKNKDGFDDRCRQIVVRRQIEKSRDFRLNPHLQKACKLDIPKFCPQVYKEGAHKDGELEGQVIDCLKKIYASKTKTLTKDCEHEIQSRVKEAALNINLNPVLMKTCKLDIKYFCLDAIANVKQVESNENPEGYIVLGSGGIIECLKKNFKILKDPECKKEVAYAVAESRIDVHVDPLLNNVCQQDLITNCREVPQGQGRQMSCLLAYLETEPSSLTRNCKEMLQRRKDLWELAAQVAPAESFSEIYDQMSSSPARNYFFAILFTVIGVIFIAGLTCGRVTKRIRAEVKNK</sequence>
<evidence type="ECO:0000313" key="11">
    <source>
        <dbReference type="EMBL" id="CAG5117646.1"/>
    </source>
</evidence>
<organism evidence="11 12">
    <name type="scientific">Candidula unifasciata</name>
    <dbReference type="NCBI Taxonomy" id="100452"/>
    <lineage>
        <taxon>Eukaryota</taxon>
        <taxon>Metazoa</taxon>
        <taxon>Spiralia</taxon>
        <taxon>Lophotrochozoa</taxon>
        <taxon>Mollusca</taxon>
        <taxon>Gastropoda</taxon>
        <taxon>Heterobranchia</taxon>
        <taxon>Euthyneura</taxon>
        <taxon>Panpulmonata</taxon>
        <taxon>Eupulmonata</taxon>
        <taxon>Stylommatophora</taxon>
        <taxon>Helicina</taxon>
        <taxon>Helicoidea</taxon>
        <taxon>Geomitridae</taxon>
        <taxon>Candidula</taxon>
    </lineage>
</organism>
<keyword evidence="3" id="KW-0732">Signal</keyword>
<dbReference type="InterPro" id="IPR001893">
    <property type="entry name" value="Cys-rich_GLG1_repeat"/>
</dbReference>
<evidence type="ECO:0000256" key="1">
    <source>
        <dbReference type="ARBA" id="ARBA00004479"/>
    </source>
</evidence>
<accession>A0A8S3YTH1</accession>
<evidence type="ECO:0000256" key="9">
    <source>
        <dbReference type="SAM" id="Coils"/>
    </source>
</evidence>
<evidence type="ECO:0000256" key="7">
    <source>
        <dbReference type="ARBA" id="ARBA00023180"/>
    </source>
</evidence>
<dbReference type="InterPro" id="IPR017873">
    <property type="entry name" value="Cys-rich_GLG1_repeat_euk"/>
</dbReference>
<dbReference type="AlphaFoldDB" id="A0A8S3YTH1"/>
<dbReference type="PROSITE" id="PS51289">
    <property type="entry name" value="GLG1_C_RICH"/>
    <property type="match status" value="2"/>
</dbReference>
<evidence type="ECO:0000256" key="10">
    <source>
        <dbReference type="SAM" id="Phobius"/>
    </source>
</evidence>
<evidence type="ECO:0000256" key="2">
    <source>
        <dbReference type="ARBA" id="ARBA00022692"/>
    </source>
</evidence>
<keyword evidence="9" id="KW-0175">Coiled coil</keyword>
<gene>
    <name evidence="11" type="ORF">CUNI_LOCUS3204</name>
</gene>
<dbReference type="InterPro" id="IPR039728">
    <property type="entry name" value="GLG1"/>
</dbReference>
<keyword evidence="7" id="KW-0325">Glycoprotein</keyword>
<dbReference type="OrthoDB" id="2015434at2759"/>
<feature type="non-terminal residue" evidence="11">
    <location>
        <position position="539"/>
    </location>
</feature>
<comment type="subcellular location">
    <subcellularLocation>
        <location evidence="1">Membrane</location>
        <topology evidence="1">Single-pass type I membrane protein</topology>
    </subcellularLocation>
</comment>
<protein>
    <recommendedName>
        <fullName evidence="13">Golgi apparatus protein 1</fullName>
    </recommendedName>
</protein>
<feature type="repeat" description="Cys-rich GLG1" evidence="8">
    <location>
        <begin position="255"/>
        <end position="323"/>
    </location>
</feature>
<evidence type="ECO:0000313" key="12">
    <source>
        <dbReference type="Proteomes" id="UP000678393"/>
    </source>
</evidence>
<dbReference type="Pfam" id="PF00839">
    <property type="entry name" value="Cys_rich_FGFR"/>
    <property type="match status" value="6"/>
</dbReference>
<name>A0A8S3YTH1_9EUPU</name>
<dbReference type="GO" id="GO:0000139">
    <property type="term" value="C:Golgi membrane"/>
    <property type="evidence" value="ECO:0007669"/>
    <property type="project" value="InterPro"/>
</dbReference>